<dbReference type="SUPFAM" id="SSF53474">
    <property type="entry name" value="alpha/beta-Hydrolases"/>
    <property type="match status" value="1"/>
</dbReference>
<keyword evidence="17" id="KW-1185">Reference proteome</keyword>
<evidence type="ECO:0000256" key="6">
    <source>
        <dbReference type="ARBA" id="ARBA00022824"/>
    </source>
</evidence>
<dbReference type="InterPro" id="IPR052374">
    <property type="entry name" value="SERAC1"/>
</dbReference>
<sequence>MSLRRWARPMARLGRTRAVAPRRMRQFSSFQRDIDDQRRGPTRYWLRMALLGLIVGSSGALLGSDDRQRAARAVLSLGRILAEIAYDQGDHSSEDAKEAASAEDRIASILATMAQEQTFRQALVAHGGVQVLLKALPHANDLVLRNRILAAIASVATTPGTDAALADLETTSHLLLHLPAADIPLLDRLKIDMALKHAYDAPSRAAISVPTDVVPTVHRLASAAMLAKATGDERKFALQSLTSLLLAAESQSASAALDTALRTLLSNAQLLATLRQLSVTPSPLQGPAATLLVALYRLSGLCGISLQAPSTWHAQFVSWAYADAPAVHVAAAEAWHLIAKQSPDVLLSSKAAQDALLQLARATFTPSSRTPSVQMHICAILSALGDRFTDGFDTTMATPMSRVFRDADVPDAAELDATPVFGWVDVLTQWSFHGTSAVRHHAIQSLSHLALRQDASHRVLQAWMLGLLRELFAAPDMVAEERRAVHEVEVLANMTSETTPGHVNVSYNDEVLEAGMAAMAILAEKHAPDFIWKGGVDLLSLVAVTSPPAIKAQCARILANLATYPWQPQDLERDVQRILVQEATGGSLFFDEICHWRDEPNVNIRSSYYRAATNLAALQASSASEEDDSPPTVYREGIHPIVAQSSASSTTMPPVDVVFVHGLRGHPFGTWRSDMASTDMVNSPIWPEALLAPDLSPDSRLVTLGYEAGMVTWSSPWPSLTLPQRAQIMLEALEAARIGRADGPPVIFVTHSMGGLLVKEMLVLAKAQERSLASRTAGVVFMAVPHFGANVSSNVNARAIRALIQAHPATKDLSANAPHLLALHKAYQALQIPSLSLGEGQPAPLALGVRSMVVLPDSANPGGPLDAFHLLSSTDHMDICKPQTVDDPRYRLVIDFLRACVA</sequence>
<keyword evidence="7" id="KW-1133">Transmembrane helix</keyword>
<keyword evidence="10" id="KW-0472">Membrane</keyword>
<evidence type="ECO:0000256" key="12">
    <source>
        <dbReference type="ARBA" id="ARBA00023264"/>
    </source>
</evidence>
<dbReference type="InterPro" id="IPR011989">
    <property type="entry name" value="ARM-like"/>
</dbReference>
<dbReference type="AlphaFoldDB" id="T0S096"/>
<dbReference type="PANTHER" id="PTHR48182">
    <property type="entry name" value="PROTEIN SERAC1"/>
    <property type="match status" value="1"/>
</dbReference>
<dbReference type="GO" id="GO:0008654">
    <property type="term" value="P:phospholipid biosynthetic process"/>
    <property type="evidence" value="ECO:0007669"/>
    <property type="project" value="UniProtKB-KW"/>
</dbReference>
<evidence type="ECO:0000313" key="17">
    <source>
        <dbReference type="Proteomes" id="UP000030762"/>
    </source>
</evidence>
<evidence type="ECO:0000256" key="13">
    <source>
        <dbReference type="ARBA" id="ARBA00038024"/>
    </source>
</evidence>
<evidence type="ECO:0000256" key="1">
    <source>
        <dbReference type="ARBA" id="ARBA00004167"/>
    </source>
</evidence>
<keyword evidence="5" id="KW-0812">Transmembrane</keyword>
<dbReference type="GeneID" id="19947482"/>
<dbReference type="Gene3D" id="3.40.50.1820">
    <property type="entry name" value="alpha/beta hydrolase"/>
    <property type="match status" value="1"/>
</dbReference>
<comment type="similarity">
    <text evidence="13">Belongs to the SERAC1 family.</text>
</comment>
<evidence type="ECO:0000256" key="10">
    <source>
        <dbReference type="ARBA" id="ARBA00023136"/>
    </source>
</evidence>
<dbReference type="Proteomes" id="UP000030762">
    <property type="component" value="Unassembled WGS sequence"/>
</dbReference>
<organism evidence="16 17">
    <name type="scientific">Saprolegnia diclina (strain VS20)</name>
    <dbReference type="NCBI Taxonomy" id="1156394"/>
    <lineage>
        <taxon>Eukaryota</taxon>
        <taxon>Sar</taxon>
        <taxon>Stramenopiles</taxon>
        <taxon>Oomycota</taxon>
        <taxon>Saprolegniomycetes</taxon>
        <taxon>Saprolegniales</taxon>
        <taxon>Saprolegniaceae</taxon>
        <taxon>Saprolegnia</taxon>
    </lineage>
</organism>
<dbReference type="RefSeq" id="XP_008610779.1">
    <property type="nucleotide sequence ID" value="XM_008612557.1"/>
</dbReference>
<name>T0S096_SAPDV</name>
<keyword evidence="11" id="KW-0594">Phospholipid biosynthesis</keyword>
<keyword evidence="8" id="KW-0443">Lipid metabolism</keyword>
<protein>
    <recommendedName>
        <fullName evidence="14">Protein SERAC1</fullName>
    </recommendedName>
    <alternativeName>
        <fullName evidence="15">Serine active site-containing protein 1</fullName>
    </alternativeName>
</protein>
<dbReference type="GO" id="GO:0005739">
    <property type="term" value="C:mitochondrion"/>
    <property type="evidence" value="ECO:0007669"/>
    <property type="project" value="UniProtKB-SubCell"/>
</dbReference>
<dbReference type="PANTHER" id="PTHR48182:SF2">
    <property type="entry name" value="PROTEIN SERAC1"/>
    <property type="match status" value="1"/>
</dbReference>
<evidence type="ECO:0000256" key="2">
    <source>
        <dbReference type="ARBA" id="ARBA00004173"/>
    </source>
</evidence>
<dbReference type="InterPro" id="IPR029058">
    <property type="entry name" value="AB_hydrolase_fold"/>
</dbReference>
<proteinExistence type="inferred from homology"/>
<dbReference type="GO" id="GO:0005783">
    <property type="term" value="C:endoplasmic reticulum"/>
    <property type="evidence" value="ECO:0007669"/>
    <property type="project" value="UniProtKB-SubCell"/>
</dbReference>
<accession>T0S096</accession>
<evidence type="ECO:0000256" key="11">
    <source>
        <dbReference type="ARBA" id="ARBA00023209"/>
    </source>
</evidence>
<keyword evidence="12" id="KW-1208">Phospholipid metabolism</keyword>
<dbReference type="EMBL" id="JH767149">
    <property type="protein sequence ID" value="EQC36017.1"/>
    <property type="molecule type" value="Genomic_DNA"/>
</dbReference>
<dbReference type="eggNOG" id="KOG2029">
    <property type="taxonomic scope" value="Eukaryota"/>
</dbReference>
<dbReference type="InParanoid" id="T0S096"/>
<dbReference type="SUPFAM" id="SSF48371">
    <property type="entry name" value="ARM repeat"/>
    <property type="match status" value="1"/>
</dbReference>
<evidence type="ECO:0000256" key="8">
    <source>
        <dbReference type="ARBA" id="ARBA00023098"/>
    </source>
</evidence>
<dbReference type="VEuPathDB" id="FungiDB:SDRG_06755"/>
<keyword evidence="9" id="KW-0496">Mitochondrion</keyword>
<evidence type="ECO:0000256" key="15">
    <source>
        <dbReference type="ARBA" id="ARBA00041701"/>
    </source>
</evidence>
<dbReference type="GO" id="GO:0016020">
    <property type="term" value="C:membrane"/>
    <property type="evidence" value="ECO:0007669"/>
    <property type="project" value="UniProtKB-SubCell"/>
</dbReference>
<keyword evidence="6" id="KW-0256">Endoplasmic reticulum</keyword>
<dbReference type="InterPro" id="IPR016024">
    <property type="entry name" value="ARM-type_fold"/>
</dbReference>
<evidence type="ECO:0000256" key="7">
    <source>
        <dbReference type="ARBA" id="ARBA00022989"/>
    </source>
</evidence>
<comment type="subcellular location">
    <subcellularLocation>
        <location evidence="3">Endoplasmic reticulum</location>
    </subcellularLocation>
    <subcellularLocation>
        <location evidence="1">Membrane</location>
        <topology evidence="1">Single-pass membrane protein</topology>
    </subcellularLocation>
    <subcellularLocation>
        <location evidence="2">Mitochondrion</location>
    </subcellularLocation>
</comment>
<dbReference type="OrthoDB" id="5086500at2759"/>
<evidence type="ECO:0000256" key="5">
    <source>
        <dbReference type="ARBA" id="ARBA00022692"/>
    </source>
</evidence>
<evidence type="ECO:0000256" key="9">
    <source>
        <dbReference type="ARBA" id="ARBA00023128"/>
    </source>
</evidence>
<keyword evidence="4" id="KW-0444">Lipid biosynthesis</keyword>
<evidence type="ECO:0000313" key="16">
    <source>
        <dbReference type="EMBL" id="EQC36017.1"/>
    </source>
</evidence>
<evidence type="ECO:0000256" key="14">
    <source>
        <dbReference type="ARBA" id="ARBA00040991"/>
    </source>
</evidence>
<evidence type="ECO:0000256" key="3">
    <source>
        <dbReference type="ARBA" id="ARBA00004240"/>
    </source>
</evidence>
<gene>
    <name evidence="16" type="ORF">SDRG_06755</name>
</gene>
<dbReference type="Gene3D" id="1.25.10.10">
    <property type="entry name" value="Leucine-rich Repeat Variant"/>
    <property type="match status" value="1"/>
</dbReference>
<reference evidence="16 17" key="1">
    <citation type="submission" date="2012-04" db="EMBL/GenBank/DDBJ databases">
        <title>The Genome Sequence of Saprolegnia declina VS20.</title>
        <authorList>
            <consortium name="The Broad Institute Genome Sequencing Platform"/>
            <person name="Russ C."/>
            <person name="Nusbaum C."/>
            <person name="Tyler B."/>
            <person name="van West P."/>
            <person name="Dieguez-Uribeondo J."/>
            <person name="de Bruijn I."/>
            <person name="Tripathy S."/>
            <person name="Jiang R."/>
            <person name="Young S.K."/>
            <person name="Zeng Q."/>
            <person name="Gargeya S."/>
            <person name="Fitzgerald M."/>
            <person name="Haas B."/>
            <person name="Abouelleil A."/>
            <person name="Alvarado L."/>
            <person name="Arachchi H.M."/>
            <person name="Berlin A."/>
            <person name="Chapman S.B."/>
            <person name="Goldberg J."/>
            <person name="Griggs A."/>
            <person name="Gujja S."/>
            <person name="Hansen M."/>
            <person name="Howarth C."/>
            <person name="Imamovic A."/>
            <person name="Larimer J."/>
            <person name="McCowen C."/>
            <person name="Montmayeur A."/>
            <person name="Murphy C."/>
            <person name="Neiman D."/>
            <person name="Pearson M."/>
            <person name="Priest M."/>
            <person name="Roberts A."/>
            <person name="Saif S."/>
            <person name="Shea T."/>
            <person name="Sisk P."/>
            <person name="Sykes S."/>
            <person name="Wortman J."/>
            <person name="Nusbaum C."/>
            <person name="Birren B."/>
        </authorList>
    </citation>
    <scope>NUCLEOTIDE SEQUENCE [LARGE SCALE GENOMIC DNA]</scope>
    <source>
        <strain evidence="16 17">VS20</strain>
    </source>
</reference>
<evidence type="ECO:0000256" key="4">
    <source>
        <dbReference type="ARBA" id="ARBA00022516"/>
    </source>
</evidence>